<sequence>MTKKSYNKFVATAATATLVASAIAPVAASADSKQFTDVNERYAPAVDYVVSKGVQGKTSTQFGVQDSIKRVDAAVFIANALDLNKPGSPDAGFSDVPARAKDAVNALKAKGIINGKTDTRYGANDVLTRGEVALILASAYNLKGDANSVKFTDVNKNRYGSAVAGLVEAGVTDGISDTKFGTENPVKRGDLAVFLYKLSGETPEVPSTDGITSVKAINDTTVEVKFGKEIDKDFIREAERNGEYFVVYTEGNSVESGIQSKNISFSSDGKSAQFDLDEEIESGKKYTVALLNGDTPVAADVVHSYGPTVLKEAASTPGFDVSAVSDKIYVKYSTKMKDVAKDSAKYTVYDAGGQELGTLDQFVADEDKEGSWSDLNDKKEIEFKLAKVGTDGKKQLSAGKTYKLVVKEDVKTDDNKTLAEGKRTITVKTPSVDEASPVAKVARLTGANEVTLYFDKDIADDDKVNLNAAQLDLRTANGKTVTVNGIEKAEAKGNTLTLTLELESELDEGTSYKIDMPANVVKNGVFPNAMNKATSGLKAEAQANDPISSMKAQIVANDKKNDQADLILTFDQVPVLDDIKEAVRFFDGRKEYKVDGNEIKVYGGDTSGKSVIIENIEKFVRAETNETGTLTVRGDKSYNVEIDKDTLQTASYVSNKAKNKSDLKASTKGISVAAPKVDEVRLESAEKIVVEFKEDIKGNVSASDIAVNAFVANRSDIFDGSEAEMVSGSGYYDVKVSGKTLTVTAKTGVKFVTGIENNILKIDEGTITNTTGKTGNEEIIVGETGNVKAKDIVDNAAPVIVGVKIKPEDDVTEQTVEVTYSESVALQGEDKDIAPLFFADKGENAVKAVEYNGTTNTAIITFDKLIAKGSTDLTKLTLKYTSGNTFYIEDEENNKMKTQTVTGFVKAN</sequence>
<dbReference type="Proteomes" id="UP000622653">
    <property type="component" value="Unassembled WGS sequence"/>
</dbReference>
<dbReference type="RefSeq" id="WP_194562889.1">
    <property type="nucleotide sequence ID" value="NZ_JADKPV010000004.1"/>
</dbReference>
<dbReference type="PANTHER" id="PTHR43308">
    <property type="entry name" value="OUTER MEMBRANE PROTEIN ALPHA-RELATED"/>
    <property type="match status" value="1"/>
</dbReference>
<evidence type="ECO:0000259" key="3">
    <source>
        <dbReference type="PROSITE" id="PS51272"/>
    </source>
</evidence>
<evidence type="ECO:0000256" key="2">
    <source>
        <dbReference type="SAM" id="SignalP"/>
    </source>
</evidence>
<dbReference type="Pfam" id="PF13205">
    <property type="entry name" value="Big_5"/>
    <property type="match status" value="1"/>
</dbReference>
<dbReference type="EMBL" id="JADKPV010000004">
    <property type="protein sequence ID" value="MBF4501401.1"/>
    <property type="molecule type" value="Genomic_DNA"/>
</dbReference>
<evidence type="ECO:0000313" key="5">
    <source>
        <dbReference type="Proteomes" id="UP000622653"/>
    </source>
</evidence>
<reference evidence="4" key="1">
    <citation type="submission" date="2020-11" db="EMBL/GenBank/DDBJ databases">
        <title>Multidrug resistant novel bacterium Savagea serpentis sp. nov., isolated from the scats of a vine snake (Ahaetulla nasuta).</title>
        <authorList>
            <person name="Venkata Ramana V."/>
            <person name="Vikas Patil S."/>
            <person name="Yogita Lugani V."/>
        </authorList>
    </citation>
    <scope>NUCLEOTIDE SEQUENCE</scope>
    <source>
        <strain evidence="4">SN6</strain>
    </source>
</reference>
<keyword evidence="1 2" id="KW-0732">Signal</keyword>
<dbReference type="InterPro" id="IPR051465">
    <property type="entry name" value="Cell_Envelope_Struct_Comp"/>
</dbReference>
<dbReference type="AlphaFoldDB" id="A0A8J7KEQ6"/>
<dbReference type="InterPro" id="IPR014755">
    <property type="entry name" value="Cu-Rt/internalin_Ig-like"/>
</dbReference>
<dbReference type="PROSITE" id="PS51272">
    <property type="entry name" value="SLH"/>
    <property type="match status" value="2"/>
</dbReference>
<accession>A0A8J7KEQ6</accession>
<organism evidence="4 5">
    <name type="scientific">Savagea serpentis</name>
    <dbReference type="NCBI Taxonomy" id="2785297"/>
    <lineage>
        <taxon>Bacteria</taxon>
        <taxon>Bacillati</taxon>
        <taxon>Bacillota</taxon>
        <taxon>Bacilli</taxon>
        <taxon>Bacillales</taxon>
        <taxon>Caryophanaceae</taxon>
        <taxon>Savagea</taxon>
    </lineage>
</organism>
<comment type="caution">
    <text evidence="4">The sequence shown here is derived from an EMBL/GenBank/DDBJ whole genome shotgun (WGS) entry which is preliminary data.</text>
</comment>
<protein>
    <submittedName>
        <fullName evidence="4">S-layer homology domain-containing protein</fullName>
    </submittedName>
</protein>
<feature type="signal peptide" evidence="2">
    <location>
        <begin position="1"/>
        <end position="30"/>
    </location>
</feature>
<evidence type="ECO:0000256" key="1">
    <source>
        <dbReference type="ARBA" id="ARBA00022729"/>
    </source>
</evidence>
<feature type="chain" id="PRO_5035264828" evidence="2">
    <location>
        <begin position="31"/>
        <end position="908"/>
    </location>
</feature>
<dbReference type="InterPro" id="IPR001119">
    <property type="entry name" value="SLH_dom"/>
</dbReference>
<feature type="domain" description="SLH" evidence="3">
    <location>
        <begin position="151"/>
        <end position="209"/>
    </location>
</feature>
<dbReference type="Gene3D" id="2.60.40.1220">
    <property type="match status" value="1"/>
</dbReference>
<dbReference type="InterPro" id="IPR032812">
    <property type="entry name" value="SbsA_Ig"/>
</dbReference>
<name>A0A8J7KEQ6_9BACL</name>
<feature type="domain" description="SLH" evidence="3">
    <location>
        <begin position="87"/>
        <end position="150"/>
    </location>
</feature>
<dbReference type="Pfam" id="PF00395">
    <property type="entry name" value="SLH"/>
    <property type="match status" value="2"/>
</dbReference>
<proteinExistence type="predicted"/>
<gene>
    <name evidence="4" type="ORF">IRY55_08510</name>
</gene>
<evidence type="ECO:0000313" key="4">
    <source>
        <dbReference type="EMBL" id="MBF4501401.1"/>
    </source>
</evidence>
<keyword evidence="5" id="KW-1185">Reference proteome</keyword>